<dbReference type="InterPro" id="IPR026092">
    <property type="entry name" value="RAI2/SOBP"/>
</dbReference>
<organism evidence="2 3">
    <name type="scientific">Larinioides sclopetarius</name>
    <dbReference type="NCBI Taxonomy" id="280406"/>
    <lineage>
        <taxon>Eukaryota</taxon>
        <taxon>Metazoa</taxon>
        <taxon>Ecdysozoa</taxon>
        <taxon>Arthropoda</taxon>
        <taxon>Chelicerata</taxon>
        <taxon>Arachnida</taxon>
        <taxon>Araneae</taxon>
        <taxon>Araneomorphae</taxon>
        <taxon>Entelegynae</taxon>
        <taxon>Araneoidea</taxon>
        <taxon>Araneidae</taxon>
        <taxon>Larinioides</taxon>
    </lineage>
</organism>
<feature type="region of interest" description="Disordered" evidence="1">
    <location>
        <begin position="339"/>
        <end position="411"/>
    </location>
</feature>
<accession>A0AAV2AXT1</accession>
<feature type="compositionally biased region" description="Polar residues" evidence="1">
    <location>
        <begin position="676"/>
        <end position="686"/>
    </location>
</feature>
<reference evidence="2 3" key="1">
    <citation type="submission" date="2024-04" db="EMBL/GenBank/DDBJ databases">
        <authorList>
            <person name="Rising A."/>
            <person name="Reimegard J."/>
            <person name="Sonavane S."/>
            <person name="Akerstrom W."/>
            <person name="Nylinder S."/>
            <person name="Hedman E."/>
            <person name="Kallberg Y."/>
        </authorList>
    </citation>
    <scope>NUCLEOTIDE SEQUENCE [LARGE SCALE GENOMIC DNA]</scope>
</reference>
<feature type="region of interest" description="Disordered" evidence="1">
    <location>
        <begin position="674"/>
        <end position="735"/>
    </location>
</feature>
<gene>
    <name evidence="2" type="ORF">LARSCL_LOCUS15583</name>
</gene>
<comment type="caution">
    <text evidence="2">The sequence shown here is derived from an EMBL/GenBank/DDBJ whole genome shotgun (WGS) entry which is preliminary data.</text>
</comment>
<dbReference type="EMBL" id="CAXIEN010000238">
    <property type="protein sequence ID" value="CAL1288836.1"/>
    <property type="molecule type" value="Genomic_DNA"/>
</dbReference>
<dbReference type="PANTHER" id="PTHR23186">
    <property type="entry name" value="RETINOIC ACID-INDUCED PROTEIN 2"/>
    <property type="match status" value="1"/>
</dbReference>
<evidence type="ECO:0000313" key="2">
    <source>
        <dbReference type="EMBL" id="CAL1288836.1"/>
    </source>
</evidence>
<dbReference type="PANTHER" id="PTHR23186:SF4">
    <property type="entry name" value="GH22790P"/>
    <property type="match status" value="1"/>
</dbReference>
<sequence length="880" mass="97930">MQVRWRVEERNIVARLRSLGREKIRSNPFDIGGIMNAAELSPRRRRRRFLVGYDEGDLPVKREPDEDIKDYAETTMNELLGWYGYEKVDSRDTQGLNLTHFASNNSSTTGNNNPSSNGVSPPSSAMEGSDVSEDAASHHEGLDEPSRLRSESISPGQDVSSTASDEVARQHQQMVSALSTITKHPGTPDSPNLPPGCIVCAWCQKVGMKLFTLKTPNGCKAFCSELCFTQCRRASFKKNKICDWCKHVRHTVNYVDFQDGEQQLQFCSDKCLNQYKMNIFCKETQAHLQMHTHLKEAACKMAASGSVNLITPELWLRDCKTNGNALSPHEAIEGIEDINSDGNLSAAPSPSPVLESPVPPAPLIVKEKKEPKPEQLHVEKERDKPSKKTSNKHSPKKHNGESKSHHSKIHREKKINGHLQANESAMNSRRSPIQASPPAYLRNNQSTNGTHPLLSPPPVGPMPRRHPHMGLPPRPCPPVPSPLGIGSMDPNRQQSFLHNNVMPPPFQFLAQQQMEAFFRSQHGLDMRSKIPPPLPLPPWGMPPYPHPPPPPHLPPPPLNSKSPSLSHSSPPSRNHHQSQNSSSKSNGHHNKHRHNRHTSGHANSSNGTAYAKTPVNPEIPLPLPPSLPPVTVMVPFPIVLPVPLPIPIPIPIPPDIMEKYNKSKSEETLSAFVANSYKTNSKPEQNSQRKRKDSFEFSKQKRRRKISVNADTSGHTSSIHNSEAETTERQEPTEKYCDTAENLSYRLSEIPTSGHLTQAPSGAKAPRTDPDTESRSYSPLSEAVSSNEEEYSERTIKNGEHDEFSNINFSNFNLSLVRSSPLLLSQAAERHLHIGANDNSENCNSQSPTNLSMKDKHNLMSSNPVNFKKKHLHDQLSLMT</sequence>
<feature type="region of interest" description="Disordered" evidence="1">
    <location>
        <begin position="749"/>
        <end position="795"/>
    </location>
</feature>
<feature type="compositionally biased region" description="Low complexity" evidence="1">
    <location>
        <begin position="344"/>
        <end position="356"/>
    </location>
</feature>
<feature type="region of interest" description="Disordered" evidence="1">
    <location>
        <begin position="423"/>
        <end position="479"/>
    </location>
</feature>
<feature type="compositionally biased region" description="Pro residues" evidence="1">
    <location>
        <begin position="470"/>
        <end position="479"/>
    </location>
</feature>
<feature type="region of interest" description="Disordered" evidence="1">
    <location>
        <begin position="98"/>
        <end position="172"/>
    </location>
</feature>
<feature type="compositionally biased region" description="Polar residues" evidence="1">
    <location>
        <begin position="151"/>
        <end position="172"/>
    </location>
</feature>
<dbReference type="GO" id="GO:0048513">
    <property type="term" value="P:animal organ development"/>
    <property type="evidence" value="ECO:0007669"/>
    <property type="project" value="TreeGrafter"/>
</dbReference>
<feature type="compositionally biased region" description="Basic and acidic residues" evidence="1">
    <location>
        <begin position="135"/>
        <end position="150"/>
    </location>
</feature>
<evidence type="ECO:0008006" key="4">
    <source>
        <dbReference type="Google" id="ProtNLM"/>
    </source>
</evidence>
<feature type="compositionally biased region" description="Basic and acidic residues" evidence="1">
    <location>
        <begin position="365"/>
        <end position="386"/>
    </location>
</feature>
<evidence type="ECO:0000313" key="3">
    <source>
        <dbReference type="Proteomes" id="UP001497382"/>
    </source>
</evidence>
<feature type="compositionally biased region" description="Polar residues" evidence="1">
    <location>
        <begin position="775"/>
        <end position="786"/>
    </location>
</feature>
<keyword evidence="3" id="KW-1185">Reference proteome</keyword>
<proteinExistence type="predicted"/>
<feature type="compositionally biased region" description="Basic and acidic residues" evidence="1">
    <location>
        <begin position="722"/>
        <end position="735"/>
    </location>
</feature>
<feature type="compositionally biased region" description="Basic residues" evidence="1">
    <location>
        <begin position="586"/>
        <end position="599"/>
    </location>
</feature>
<feature type="compositionally biased region" description="Polar residues" evidence="1">
    <location>
        <begin position="750"/>
        <end position="760"/>
    </location>
</feature>
<dbReference type="Pfam" id="PF15279">
    <property type="entry name" value="SOBP"/>
    <property type="match status" value="1"/>
</dbReference>
<name>A0AAV2AXT1_9ARAC</name>
<feature type="compositionally biased region" description="Low complexity" evidence="1">
    <location>
        <begin position="559"/>
        <end position="585"/>
    </location>
</feature>
<feature type="compositionally biased region" description="Basic residues" evidence="1">
    <location>
        <begin position="387"/>
        <end position="397"/>
    </location>
</feature>
<dbReference type="GO" id="GO:0005634">
    <property type="term" value="C:nucleus"/>
    <property type="evidence" value="ECO:0007669"/>
    <property type="project" value="TreeGrafter"/>
</dbReference>
<feature type="region of interest" description="Disordered" evidence="1">
    <location>
        <begin position="545"/>
        <end position="613"/>
    </location>
</feature>
<protein>
    <recommendedName>
        <fullName evidence="4">Sine oculis-binding protein homolog</fullName>
    </recommendedName>
</protein>
<dbReference type="Proteomes" id="UP001497382">
    <property type="component" value="Unassembled WGS sequence"/>
</dbReference>
<evidence type="ECO:0000256" key="1">
    <source>
        <dbReference type="SAM" id="MobiDB-lite"/>
    </source>
</evidence>
<feature type="compositionally biased region" description="Polar residues" evidence="1">
    <location>
        <begin position="423"/>
        <end position="434"/>
    </location>
</feature>
<feature type="compositionally biased region" description="Pro residues" evidence="1">
    <location>
        <begin position="545"/>
        <end position="558"/>
    </location>
</feature>
<dbReference type="AlphaFoldDB" id="A0AAV2AXT1"/>
<feature type="compositionally biased region" description="Polar residues" evidence="1">
    <location>
        <begin position="709"/>
        <end position="721"/>
    </location>
</feature>
<feature type="compositionally biased region" description="Low complexity" evidence="1">
    <location>
        <begin position="103"/>
        <end position="124"/>
    </location>
</feature>